<dbReference type="PANTHER" id="PTHR24416:SF600">
    <property type="entry name" value="PDGF- AND VEGF-RECEPTOR RELATED, ISOFORM J"/>
    <property type="match status" value="1"/>
</dbReference>
<dbReference type="GO" id="GO:0005524">
    <property type="term" value="F:ATP binding"/>
    <property type="evidence" value="ECO:0007669"/>
    <property type="project" value="InterPro"/>
</dbReference>
<evidence type="ECO:0008006" key="7">
    <source>
        <dbReference type="Google" id="ProtNLM"/>
    </source>
</evidence>
<dbReference type="InterPro" id="IPR003961">
    <property type="entry name" value="FN3_dom"/>
</dbReference>
<dbReference type="InterPro" id="IPR001245">
    <property type="entry name" value="Ser-Thr/Tyr_kinase_cat_dom"/>
</dbReference>
<dbReference type="STRING" id="400727.A0A2T7PSN4"/>
<dbReference type="InterPro" id="IPR036116">
    <property type="entry name" value="FN3_sf"/>
</dbReference>
<comment type="caution">
    <text evidence="5">The sequence shown here is derived from an EMBL/GenBank/DDBJ whole genome shotgun (WGS) entry which is preliminary data.</text>
</comment>
<dbReference type="PRINTS" id="PR00109">
    <property type="entry name" value="TYRKINASE"/>
</dbReference>
<accession>A0A2T7PSN4</accession>
<dbReference type="GO" id="GO:0043235">
    <property type="term" value="C:receptor complex"/>
    <property type="evidence" value="ECO:0007669"/>
    <property type="project" value="TreeGrafter"/>
</dbReference>
<gene>
    <name evidence="5" type="ORF">C0Q70_03383</name>
</gene>
<dbReference type="InterPro" id="IPR013783">
    <property type="entry name" value="Ig-like_fold"/>
</dbReference>
<organism evidence="5 6">
    <name type="scientific">Pomacea canaliculata</name>
    <name type="common">Golden apple snail</name>
    <dbReference type="NCBI Taxonomy" id="400727"/>
    <lineage>
        <taxon>Eukaryota</taxon>
        <taxon>Metazoa</taxon>
        <taxon>Spiralia</taxon>
        <taxon>Lophotrochozoa</taxon>
        <taxon>Mollusca</taxon>
        <taxon>Gastropoda</taxon>
        <taxon>Caenogastropoda</taxon>
        <taxon>Architaenioglossa</taxon>
        <taxon>Ampullarioidea</taxon>
        <taxon>Ampullariidae</taxon>
        <taxon>Pomacea</taxon>
    </lineage>
</organism>
<dbReference type="Pfam" id="PF00041">
    <property type="entry name" value="fn3"/>
    <property type="match status" value="1"/>
</dbReference>
<sequence length="1056" mass="119423">MAVSTNVLTRKRVRDERADLAMKCCSSVGCRYVTRRVCAYQTWAACCSWKIIQETQYYTNYFCCNGWTHDGNQICNLRVCSHESPCYPGTCIPPNGCNCDTGFTNPTSLLTDRCLKIQDVKVADLQIFQMQVRMSYWPRNMTPPMEKYAILADSTNLNGAIDFLWSNRRNFNNLQATCSSQFSLSVNYPPPYVNNVTFGIVSANVVVLLTKLPSGSGGSFISLNVTIPCDRQVTSTAPETQLFMCNITNPNFDRVIEHGDTMQVTYKTSGGGFRRLVNLNTNTVLPAQTFYSVESSRSVEFRFDYQPPTHCGETSSCTNGENMLTVSEVTRTNPVKIVWNGWQDSDSKMFRYSMEVFKMTKTSDGKLEIRNDKALDPLINREVMHAALGPQEYTLPGPGMYSVILEAADLGNNTKYVRRLCLFDPDSQITVDSQQRLYVQAANQQTNYTYINNASAPLVVTWPDTSAMLFTKMKLSWLSFCVGAVLPYPVQLEDGLKNIPTSTTREDHEGRRTVDSIGNERGIINFKVSYNKDHEGGKIQPANPPSWNDIGLSTTYTISDKLSEGDTLTVWVKATDYVNNELVQRIHVTLDSTPPQLQTANTGFRMNEIVPGIPFSSKFEIKVNDDESGIWYTQWTFKLSNGSILYQQRQEGRQKTDLTQLNGTKEYYPPQNVRVSQVTADSATITWTFPPSCFERTDVWVSVVLDGRETKTPVHPDATSYTLGGLSAGSQYRVVMNSAYRADEDEIYLYGSMTFGTRQNWQLQSDSLTLLDHLMEGKFANIFKASLRAANSNKTTVVAKLLKNGFSKDDALKMVAKINFFATQVDSHDNVIHFLGAVLENSAWGPVMVLEYCEGEPLDKWLTSYKGKRVDEQVMDKLYQFSIGIAKGMEYLASKKIVHRRLAARNILLTFIHDVRVAGFGPQHKDGDQDAEAQQTRVPAKWAAPEVLANNIPTEKSDVWSFGVVLWEIFSMGDTPYREIRSQEIGSRLEGGYRMNKPEYSDDEHYKLMKQCWEYKPNRRPAFKEIRGRLCQNFSPIRNSSDFYYDTNELNGRPQP</sequence>
<dbReference type="SMART" id="SM00060">
    <property type="entry name" value="FN3"/>
    <property type="match status" value="1"/>
</dbReference>
<dbReference type="Gene3D" id="2.60.40.10">
    <property type="entry name" value="Immunoglobulins"/>
    <property type="match status" value="1"/>
</dbReference>
<keyword evidence="6" id="KW-1185">Reference proteome</keyword>
<evidence type="ECO:0000259" key="3">
    <source>
        <dbReference type="PROSITE" id="PS50011"/>
    </source>
</evidence>
<evidence type="ECO:0000259" key="4">
    <source>
        <dbReference type="PROSITE" id="PS50853"/>
    </source>
</evidence>
<dbReference type="InterPro" id="IPR011009">
    <property type="entry name" value="Kinase-like_dom_sf"/>
</dbReference>
<evidence type="ECO:0000313" key="6">
    <source>
        <dbReference type="Proteomes" id="UP000245119"/>
    </source>
</evidence>
<proteinExistence type="predicted"/>
<dbReference type="GO" id="GO:0004714">
    <property type="term" value="F:transmembrane receptor protein tyrosine kinase activity"/>
    <property type="evidence" value="ECO:0007669"/>
    <property type="project" value="TreeGrafter"/>
</dbReference>
<evidence type="ECO:0000313" key="5">
    <source>
        <dbReference type="EMBL" id="PVD36400.1"/>
    </source>
</evidence>
<feature type="domain" description="Fibronectin type-III" evidence="4">
    <location>
        <begin position="669"/>
        <end position="760"/>
    </location>
</feature>
<dbReference type="PROSITE" id="PS50853">
    <property type="entry name" value="FN3"/>
    <property type="match status" value="1"/>
</dbReference>
<dbReference type="SUPFAM" id="SSF49265">
    <property type="entry name" value="Fibronectin type III"/>
    <property type="match status" value="1"/>
</dbReference>
<dbReference type="GO" id="GO:0005886">
    <property type="term" value="C:plasma membrane"/>
    <property type="evidence" value="ECO:0007669"/>
    <property type="project" value="TreeGrafter"/>
</dbReference>
<keyword evidence="2" id="KW-0325">Glycoprotein</keyword>
<dbReference type="InterPro" id="IPR000719">
    <property type="entry name" value="Prot_kinase_dom"/>
</dbReference>
<dbReference type="Gene3D" id="1.10.510.10">
    <property type="entry name" value="Transferase(Phosphotransferase) domain 1"/>
    <property type="match status" value="1"/>
</dbReference>
<feature type="domain" description="Protein kinase" evidence="3">
    <location>
        <begin position="768"/>
        <end position="1035"/>
    </location>
</feature>
<dbReference type="AlphaFoldDB" id="A0A2T7PSN4"/>
<dbReference type="OrthoDB" id="6138886at2759"/>
<dbReference type="InterPro" id="IPR050122">
    <property type="entry name" value="RTK"/>
</dbReference>
<evidence type="ECO:0000256" key="1">
    <source>
        <dbReference type="ARBA" id="ARBA00004167"/>
    </source>
</evidence>
<dbReference type="CDD" id="cd00063">
    <property type="entry name" value="FN3"/>
    <property type="match status" value="1"/>
</dbReference>
<dbReference type="PROSITE" id="PS50011">
    <property type="entry name" value="PROTEIN_KINASE_DOM"/>
    <property type="match status" value="1"/>
</dbReference>
<protein>
    <recommendedName>
        <fullName evidence="7">Receptor protein-tyrosine kinase</fullName>
    </recommendedName>
</protein>
<dbReference type="PANTHER" id="PTHR24416">
    <property type="entry name" value="TYROSINE-PROTEIN KINASE RECEPTOR"/>
    <property type="match status" value="1"/>
</dbReference>
<reference evidence="5 6" key="1">
    <citation type="submission" date="2018-04" db="EMBL/GenBank/DDBJ databases">
        <title>The genome of golden apple snail Pomacea canaliculata provides insight into stress tolerance and invasive adaptation.</title>
        <authorList>
            <person name="Liu C."/>
            <person name="Liu B."/>
            <person name="Ren Y."/>
            <person name="Zhang Y."/>
            <person name="Wang H."/>
            <person name="Li S."/>
            <person name="Jiang F."/>
            <person name="Yin L."/>
            <person name="Zhang G."/>
            <person name="Qian W."/>
            <person name="Fan W."/>
        </authorList>
    </citation>
    <scope>NUCLEOTIDE SEQUENCE [LARGE SCALE GENOMIC DNA]</scope>
    <source>
        <strain evidence="5">SZHN2017</strain>
        <tissue evidence="5">Muscle</tissue>
    </source>
</reference>
<dbReference type="GO" id="GO:0007169">
    <property type="term" value="P:cell surface receptor protein tyrosine kinase signaling pathway"/>
    <property type="evidence" value="ECO:0007669"/>
    <property type="project" value="TreeGrafter"/>
</dbReference>
<dbReference type="CDD" id="cd00192">
    <property type="entry name" value="PTKc"/>
    <property type="match status" value="1"/>
</dbReference>
<dbReference type="EMBL" id="PZQS01000002">
    <property type="protein sequence ID" value="PVD36400.1"/>
    <property type="molecule type" value="Genomic_DNA"/>
</dbReference>
<dbReference type="SUPFAM" id="SSF56112">
    <property type="entry name" value="Protein kinase-like (PK-like)"/>
    <property type="match status" value="1"/>
</dbReference>
<dbReference type="FunFam" id="1.10.510.10:FF:001927">
    <property type="entry name" value="Receptor protein-tyrosine kinase"/>
    <property type="match status" value="1"/>
</dbReference>
<evidence type="ECO:0000256" key="2">
    <source>
        <dbReference type="ARBA" id="ARBA00023180"/>
    </source>
</evidence>
<dbReference type="Pfam" id="PF07714">
    <property type="entry name" value="PK_Tyr_Ser-Thr"/>
    <property type="match status" value="1"/>
</dbReference>
<comment type="subcellular location">
    <subcellularLocation>
        <location evidence="1">Membrane</location>
        <topology evidence="1">Single-pass membrane protein</topology>
    </subcellularLocation>
</comment>
<dbReference type="Proteomes" id="UP000245119">
    <property type="component" value="Linkage Group LG2"/>
</dbReference>
<name>A0A2T7PSN4_POMCA</name>